<feature type="chain" id="PRO_5039649119" evidence="9">
    <location>
        <begin position="21"/>
        <end position="112"/>
    </location>
</feature>
<reference evidence="12" key="1">
    <citation type="submission" date="2015-07" db="EMBL/GenBank/DDBJ databases">
        <title>Genome sequencing project for genomic taxonomy and phylogenomics of Bacillus-like bacteria.</title>
        <authorList>
            <person name="Liu B."/>
            <person name="Wang J."/>
            <person name="Zhu Y."/>
            <person name="Liu G."/>
            <person name="Chen Q."/>
            <person name="Chen Z."/>
            <person name="Lan J."/>
            <person name="Che J."/>
            <person name="Ge C."/>
            <person name="Shi H."/>
            <person name="Pan Z."/>
            <person name="Liu X."/>
        </authorList>
    </citation>
    <scope>NUCLEOTIDE SEQUENCE [LARGE SCALE GENOMIC DNA]</scope>
    <source>
        <strain evidence="12">FJAT-27997</strain>
    </source>
</reference>
<dbReference type="GO" id="GO:0016020">
    <property type="term" value="C:membrane"/>
    <property type="evidence" value="ECO:0007669"/>
    <property type="project" value="InterPro"/>
</dbReference>
<feature type="binding site" description="covalent" evidence="6">
    <location>
        <position position="51"/>
    </location>
    <ligand>
        <name>heme c</name>
        <dbReference type="ChEBI" id="CHEBI:61717"/>
    </ligand>
</feature>
<evidence type="ECO:0000256" key="2">
    <source>
        <dbReference type="ARBA" id="ARBA00022617"/>
    </source>
</evidence>
<keyword evidence="4" id="KW-0249">Electron transport</keyword>
<feature type="domain" description="Cytochrome c" evidence="10">
    <location>
        <begin position="38"/>
        <end position="112"/>
    </location>
</feature>
<dbReference type="PANTHER" id="PTHR37823:SF4">
    <property type="entry name" value="MENAQUINOL-CYTOCHROME C REDUCTASE CYTOCHROME B_C SUBUNIT"/>
    <property type="match status" value="1"/>
</dbReference>
<dbReference type="STRING" id="1679170.AC625_21695"/>
<dbReference type="InterPro" id="IPR036909">
    <property type="entry name" value="Cyt_c-like_dom_sf"/>
</dbReference>
<evidence type="ECO:0000256" key="5">
    <source>
        <dbReference type="ARBA" id="ARBA00023004"/>
    </source>
</evidence>
<dbReference type="OrthoDB" id="7933886at2"/>
<dbReference type="InterPro" id="IPR012218">
    <property type="entry name" value="Cyt_c_BACSU-c550-type"/>
</dbReference>
<dbReference type="EMBL" id="LFZW01000001">
    <property type="protein sequence ID" value="KMY51816.1"/>
    <property type="molecule type" value="Genomic_DNA"/>
</dbReference>
<keyword evidence="5 7" id="KW-0408">Iron</keyword>
<dbReference type="RefSeq" id="WP_049683165.1">
    <property type="nucleotide sequence ID" value="NZ_LFZW01000001.1"/>
</dbReference>
<evidence type="ECO:0000259" key="10">
    <source>
        <dbReference type="PROSITE" id="PS51007"/>
    </source>
</evidence>
<dbReference type="InterPro" id="IPR054782">
    <property type="entry name" value="Cytochro_C551"/>
</dbReference>
<keyword evidence="3 7" id="KW-0479">Metal-binding</keyword>
<feature type="binding site" description="axial binding residue" evidence="7">
    <location>
        <position position="91"/>
    </location>
    <ligand>
        <name>heme c</name>
        <dbReference type="ChEBI" id="CHEBI:61717"/>
    </ligand>
    <ligandPart>
        <name>Fe</name>
        <dbReference type="ChEBI" id="CHEBI:18248"/>
    </ligandPart>
</feature>
<evidence type="ECO:0000256" key="9">
    <source>
        <dbReference type="SAM" id="SignalP"/>
    </source>
</evidence>
<dbReference type="GO" id="GO:0005506">
    <property type="term" value="F:iron ion binding"/>
    <property type="evidence" value="ECO:0007669"/>
    <property type="project" value="InterPro"/>
</dbReference>
<comment type="PTM">
    <text evidence="6">Binds 1 heme c group covalently per subunit.</text>
</comment>
<dbReference type="Pfam" id="PF13442">
    <property type="entry name" value="Cytochrome_CBB3"/>
    <property type="match status" value="1"/>
</dbReference>
<dbReference type="InterPro" id="IPR051811">
    <property type="entry name" value="Cytochrome_c550/c551-like"/>
</dbReference>
<protein>
    <submittedName>
        <fullName evidence="11">Cytochrome C551</fullName>
    </submittedName>
</protein>
<accession>A0A0K9GYY0</accession>
<feature type="region of interest" description="Disordered" evidence="8">
    <location>
        <begin position="20"/>
        <end position="42"/>
    </location>
</feature>
<feature type="binding site" description="covalent" evidence="6">
    <location>
        <position position="54"/>
    </location>
    <ligand>
        <name>heme c</name>
        <dbReference type="ChEBI" id="CHEBI:61717"/>
    </ligand>
</feature>
<dbReference type="Proteomes" id="UP000037146">
    <property type="component" value="Unassembled WGS sequence"/>
</dbReference>
<name>A0A0K9GYY0_9BACI</name>
<dbReference type="PROSITE" id="PS51257">
    <property type="entry name" value="PROKAR_LIPOPROTEIN"/>
    <property type="match status" value="1"/>
</dbReference>
<dbReference type="InterPro" id="IPR009056">
    <property type="entry name" value="Cyt_c-like_dom"/>
</dbReference>
<evidence type="ECO:0000256" key="7">
    <source>
        <dbReference type="PIRSR" id="PIRSR000025-2"/>
    </source>
</evidence>
<keyword evidence="1" id="KW-0813">Transport</keyword>
<feature type="binding site" description="axial binding residue" evidence="7">
    <location>
        <position position="55"/>
    </location>
    <ligand>
        <name>heme c</name>
        <dbReference type="ChEBI" id="CHEBI:61717"/>
    </ligand>
    <ligandPart>
        <name>Fe</name>
        <dbReference type="ChEBI" id="CHEBI:18248"/>
    </ligandPart>
</feature>
<feature type="signal peptide" evidence="9">
    <location>
        <begin position="1"/>
        <end position="20"/>
    </location>
</feature>
<keyword evidence="2 6" id="KW-0349">Heme</keyword>
<evidence type="ECO:0000313" key="11">
    <source>
        <dbReference type="EMBL" id="KMY51816.1"/>
    </source>
</evidence>
<keyword evidence="12" id="KW-1185">Reference proteome</keyword>
<dbReference type="AlphaFoldDB" id="A0A0K9GYY0"/>
<dbReference type="PANTHER" id="PTHR37823">
    <property type="entry name" value="CYTOCHROME C-553-LIKE"/>
    <property type="match status" value="1"/>
</dbReference>
<evidence type="ECO:0000256" key="4">
    <source>
        <dbReference type="ARBA" id="ARBA00022982"/>
    </source>
</evidence>
<dbReference type="PROSITE" id="PS51007">
    <property type="entry name" value="CYTC"/>
    <property type="match status" value="1"/>
</dbReference>
<dbReference type="NCBIfam" id="NF045774">
    <property type="entry name" value="cytochro_C551"/>
    <property type="match status" value="1"/>
</dbReference>
<dbReference type="PIRSF" id="PIRSF000025">
    <property type="entry name" value="Cytc_Bsub_c550"/>
    <property type="match status" value="1"/>
</dbReference>
<evidence type="ECO:0000256" key="3">
    <source>
        <dbReference type="ARBA" id="ARBA00022723"/>
    </source>
</evidence>
<evidence type="ECO:0000256" key="1">
    <source>
        <dbReference type="ARBA" id="ARBA00022448"/>
    </source>
</evidence>
<proteinExistence type="predicted"/>
<evidence type="ECO:0000313" key="12">
    <source>
        <dbReference type="Proteomes" id="UP000037146"/>
    </source>
</evidence>
<gene>
    <name evidence="11" type="ORF">AC625_21695</name>
</gene>
<dbReference type="Gene3D" id="1.10.760.10">
    <property type="entry name" value="Cytochrome c-like domain"/>
    <property type="match status" value="1"/>
</dbReference>
<keyword evidence="9" id="KW-0732">Signal</keyword>
<sequence>MNKKLITLLLGTTLALSACGTSKDNASKPANEGGTTTTSAGEADNIYKNKCSSCHGANLEGAFGPELKKIGSTHSKDEIEKIILEGKSGGMPAKLIQGDQAALVAKWLSEKK</sequence>
<evidence type="ECO:0000256" key="8">
    <source>
        <dbReference type="SAM" id="MobiDB-lite"/>
    </source>
</evidence>
<dbReference type="GO" id="GO:0009055">
    <property type="term" value="F:electron transfer activity"/>
    <property type="evidence" value="ECO:0007669"/>
    <property type="project" value="InterPro"/>
</dbReference>
<evidence type="ECO:0000256" key="6">
    <source>
        <dbReference type="PIRSR" id="PIRSR000025-1"/>
    </source>
</evidence>
<dbReference type="PATRIC" id="fig|1679170.3.peg.4892"/>
<comment type="caution">
    <text evidence="11">The sequence shown here is derived from an EMBL/GenBank/DDBJ whole genome shotgun (WGS) entry which is preliminary data.</text>
</comment>
<dbReference type="SUPFAM" id="SSF46626">
    <property type="entry name" value="Cytochrome c"/>
    <property type="match status" value="1"/>
</dbReference>
<dbReference type="GO" id="GO:0020037">
    <property type="term" value="F:heme binding"/>
    <property type="evidence" value="ECO:0007669"/>
    <property type="project" value="InterPro"/>
</dbReference>
<organism evidence="11 12">
    <name type="scientific">Peribacillus loiseleuriae</name>
    <dbReference type="NCBI Taxonomy" id="1679170"/>
    <lineage>
        <taxon>Bacteria</taxon>
        <taxon>Bacillati</taxon>
        <taxon>Bacillota</taxon>
        <taxon>Bacilli</taxon>
        <taxon>Bacillales</taxon>
        <taxon>Bacillaceae</taxon>
        <taxon>Peribacillus</taxon>
    </lineage>
</organism>